<sequence>MAFRSSTPANGYGYRSRIPTPTGTGPALPASLVPGAGCSLPPAHAYWAQQRASSRSRWRPALLEVSDDHRIGARNGPCVARPGNSAVGDPRASCRSAPDSRLGARARRDPHTTAPGRAAAEPARRPPRVDSRHRQMVGTTSPETTSECHGPPRHRRRGDRPDRGHPSPSVGRTDESGRRPPSSARMLVPTRETGRGLHRPHHRDRPTVLLAAHPHRAVTGVPSAEQVLQACRGCPAAVAHHPVLSAAAELAELHARHIGPVRRDVDEIDWQRSTLMVVIDKWVTASTPTPFPAARVHTETVGQVVDRIAQFTVDAYRALTGTADDEYHHVCARLADLSTAYQDLIDELAAGSRRLPRLDHPTT</sequence>
<evidence type="ECO:0000313" key="3">
    <source>
        <dbReference type="Proteomes" id="UP000306378"/>
    </source>
</evidence>
<reference evidence="2 3" key="1">
    <citation type="submission" date="2019-05" db="EMBL/GenBank/DDBJ databases">
        <title>Genomes sequences of two Nocardia cyriacigeorgica environmental isolates, type strains Nocardia asteroides ATCC 19247 and Nocardia cyriacigeorgica DSM 44484.</title>
        <authorList>
            <person name="Vautrin F."/>
            <person name="Bergeron E."/>
            <person name="Dubost A."/>
            <person name="Abrouk D."/>
            <person name="Rodriguez Nava V."/>
            <person name="Pujic P."/>
        </authorList>
    </citation>
    <scope>NUCLEOTIDE SEQUENCE [LARGE SCALE GENOMIC DNA]</scope>
    <source>
        <strain evidence="2 3">EML 446</strain>
    </source>
</reference>
<evidence type="ECO:0000256" key="1">
    <source>
        <dbReference type="SAM" id="MobiDB-lite"/>
    </source>
</evidence>
<protein>
    <submittedName>
        <fullName evidence="2">DUF4254 domain-containing protein</fullName>
    </submittedName>
</protein>
<dbReference type="Proteomes" id="UP000306378">
    <property type="component" value="Unassembled WGS sequence"/>
</dbReference>
<proteinExistence type="predicted"/>
<feature type="compositionally biased region" description="Polar residues" evidence="1">
    <location>
        <begin position="137"/>
        <end position="147"/>
    </location>
</feature>
<feature type="compositionally biased region" description="Basic and acidic residues" evidence="1">
    <location>
        <begin position="122"/>
        <end position="133"/>
    </location>
</feature>
<dbReference type="Pfam" id="PF14063">
    <property type="entry name" value="DUF4254"/>
    <property type="match status" value="1"/>
</dbReference>
<organism evidence="2 3">
    <name type="scientific">Nocardia cyriacigeorgica</name>
    <dbReference type="NCBI Taxonomy" id="135487"/>
    <lineage>
        <taxon>Bacteria</taxon>
        <taxon>Bacillati</taxon>
        <taxon>Actinomycetota</taxon>
        <taxon>Actinomycetes</taxon>
        <taxon>Mycobacteriales</taxon>
        <taxon>Nocardiaceae</taxon>
        <taxon>Nocardia</taxon>
    </lineage>
</organism>
<dbReference type="EMBL" id="VBUT01000019">
    <property type="protein sequence ID" value="TLF72202.1"/>
    <property type="molecule type" value="Genomic_DNA"/>
</dbReference>
<dbReference type="InterPro" id="IPR025350">
    <property type="entry name" value="DUF4254"/>
</dbReference>
<comment type="caution">
    <text evidence="2">The sequence shown here is derived from an EMBL/GenBank/DDBJ whole genome shotgun (WGS) entry which is preliminary data.</text>
</comment>
<evidence type="ECO:0000313" key="2">
    <source>
        <dbReference type="EMBL" id="TLF72202.1"/>
    </source>
</evidence>
<name>A0A5R8N939_9NOCA</name>
<dbReference type="AlphaFoldDB" id="A0A5R8N939"/>
<feature type="region of interest" description="Disordered" evidence="1">
    <location>
        <begin position="71"/>
        <end position="202"/>
    </location>
</feature>
<accession>A0A5R8N939</accession>
<gene>
    <name evidence="2" type="ORF">FEK34_29505</name>
</gene>
<feature type="region of interest" description="Disordered" evidence="1">
    <location>
        <begin position="1"/>
        <end position="28"/>
    </location>
</feature>